<evidence type="ECO:0000313" key="3">
    <source>
        <dbReference type="Proteomes" id="UP001456368"/>
    </source>
</evidence>
<name>A0ABZ2SFA5_9LACT</name>
<evidence type="ECO:0000313" key="2">
    <source>
        <dbReference type="EMBL" id="WYC66433.1"/>
    </source>
</evidence>
<sequence>MIHMSPEDMKKSTKAANSVWMALIQEKNRSSSKPKLFCFYEGEDFKYYKRRINKIFSEADLISYVCDGKNNVLKLYRKIKQEEKSIKEYLFFIDKDYDTGKPNTDIFQTPFHSIENFYTVPLAVTNILEDKFDLHPIDIDNLSTMYDKLYKEYLNIYKNVAAWYLACCEIKYPIELDKNYKVLAYIDIKNDKINLRQENISDIATVGKCIEKKLSEKDLKEYRKYYPEILNIAKSKIQSLDIQTNSRGKFDFDFLSIFLKYVISLNKKKLLTKFYKHINIDHLFSADPLQSLSVYAITPQELISYIRQHEPVKY</sequence>
<dbReference type="RefSeq" id="WP_338956488.1">
    <property type="nucleotide sequence ID" value="NZ_CP141698.1"/>
</dbReference>
<dbReference type="Proteomes" id="UP001456368">
    <property type="component" value="Chromosome"/>
</dbReference>
<reference evidence="2 3" key="1">
    <citation type="submission" date="2023-12" db="EMBL/GenBank/DDBJ databases">
        <title>Redefining Piscine Lactococcosis.</title>
        <authorList>
            <person name="Heckman T.I."/>
            <person name="Yazdi Z."/>
            <person name="Older C.E."/>
            <person name="Griffin M.J."/>
            <person name="Waldbieser G.C."/>
            <person name="Chow A.M."/>
            <person name="Medina Silva I."/>
            <person name="Anenson K.M."/>
            <person name="Garcia J.C."/>
            <person name="LaFrentz B.R."/>
            <person name="Slavic D."/>
            <person name="Toohey-Kurth K.L."/>
            <person name="Yant P."/>
            <person name="Fritz H.M."/>
            <person name="Henderson E."/>
            <person name="McDowall R."/>
            <person name="Cai H."/>
            <person name="Adikson M."/>
            <person name="Soto E."/>
        </authorList>
    </citation>
    <scope>NUCLEOTIDE SEQUENCE [LARGE SCALE GENOMIC DNA]</scope>
    <source>
        <strain evidence="2 3">R21-91A</strain>
    </source>
</reference>
<proteinExistence type="predicted"/>
<gene>
    <name evidence="2" type="ORF">VNN45_05990</name>
</gene>
<dbReference type="EMBL" id="CP141698">
    <property type="protein sequence ID" value="WYC66433.1"/>
    <property type="molecule type" value="Genomic_DNA"/>
</dbReference>
<feature type="domain" description="DUF4435" evidence="1">
    <location>
        <begin position="35"/>
        <end position="268"/>
    </location>
</feature>
<organism evidence="2 3">
    <name type="scientific">Lactococcus petauri</name>
    <dbReference type="NCBI Taxonomy" id="1940789"/>
    <lineage>
        <taxon>Bacteria</taxon>
        <taxon>Bacillati</taxon>
        <taxon>Bacillota</taxon>
        <taxon>Bacilli</taxon>
        <taxon>Lactobacillales</taxon>
        <taxon>Streptococcaceae</taxon>
        <taxon>Lactococcus</taxon>
    </lineage>
</organism>
<protein>
    <submittedName>
        <fullName evidence="2">DUF4435 domain-containing protein</fullName>
    </submittedName>
</protein>
<keyword evidence="3" id="KW-1185">Reference proteome</keyword>
<evidence type="ECO:0000259" key="1">
    <source>
        <dbReference type="Pfam" id="PF14491"/>
    </source>
</evidence>
<accession>A0ABZ2SFA5</accession>
<dbReference type="Pfam" id="PF14491">
    <property type="entry name" value="DUF4435"/>
    <property type="match status" value="1"/>
</dbReference>
<dbReference type="InterPro" id="IPR029492">
    <property type="entry name" value="DUF4435"/>
</dbReference>